<dbReference type="CDD" id="cd00614">
    <property type="entry name" value="CGS_like"/>
    <property type="match status" value="1"/>
</dbReference>
<dbReference type="Proteomes" id="UP000287972">
    <property type="component" value="Unassembled WGS sequence"/>
</dbReference>
<dbReference type="GO" id="GO:0003961">
    <property type="term" value="F:O-acetylhomoserine aminocarboxypropyltransferase activity"/>
    <property type="evidence" value="ECO:0007669"/>
    <property type="project" value="TreeGrafter"/>
</dbReference>
<evidence type="ECO:0000256" key="10">
    <source>
        <dbReference type="ARBA" id="ARBA00023033"/>
    </source>
</evidence>
<reference evidence="14 15" key="1">
    <citation type="submission" date="2017-06" db="EMBL/GenBank/DDBJ databases">
        <title>Comparative genomic analysis of Ambrosia Fusariam Clade fungi.</title>
        <authorList>
            <person name="Stajich J.E."/>
            <person name="Carrillo J."/>
            <person name="Kijimoto T."/>
            <person name="Eskalen A."/>
            <person name="O'Donnell K."/>
            <person name="Kasson M."/>
        </authorList>
    </citation>
    <scope>NUCLEOTIDE SEQUENCE [LARGE SCALE GENOMIC DNA]</scope>
    <source>
        <strain evidence="14 15">NRRL62606</strain>
    </source>
</reference>
<comment type="similarity">
    <text evidence="4">Belongs to the trans-sulfuration enzymes family.</text>
</comment>
<keyword evidence="15" id="KW-1185">Reference proteome</keyword>
<dbReference type="Gene3D" id="3.40.640.10">
    <property type="entry name" value="Type I PLP-dependent aspartate aminotransferase-like (Major domain)"/>
    <property type="match status" value="1"/>
</dbReference>
<evidence type="ECO:0000313" key="14">
    <source>
        <dbReference type="EMBL" id="RSL56893.1"/>
    </source>
</evidence>
<dbReference type="GO" id="GO:0004497">
    <property type="term" value="F:monooxygenase activity"/>
    <property type="evidence" value="ECO:0007669"/>
    <property type="project" value="UniProtKB-KW"/>
</dbReference>
<dbReference type="FunFam" id="3.40.640.10:FF:000035">
    <property type="entry name" value="O-succinylhomoserine sulfhydrylase"/>
    <property type="match status" value="1"/>
</dbReference>
<dbReference type="GO" id="GO:0005737">
    <property type="term" value="C:cytoplasm"/>
    <property type="evidence" value="ECO:0007669"/>
    <property type="project" value="TreeGrafter"/>
</dbReference>
<evidence type="ECO:0000256" key="2">
    <source>
        <dbReference type="ARBA" id="ARBA00001971"/>
    </source>
</evidence>
<dbReference type="Gene3D" id="1.10.630.10">
    <property type="entry name" value="Cytochrome P450"/>
    <property type="match status" value="1"/>
</dbReference>
<evidence type="ECO:0000256" key="9">
    <source>
        <dbReference type="ARBA" id="ARBA00023004"/>
    </source>
</evidence>
<evidence type="ECO:0000256" key="13">
    <source>
        <dbReference type="PIRSR" id="PIRSR602403-1"/>
    </source>
</evidence>
<evidence type="ECO:0000256" key="5">
    <source>
        <dbReference type="ARBA" id="ARBA00010617"/>
    </source>
</evidence>
<keyword evidence="10" id="KW-0503">Monooxygenase</keyword>
<dbReference type="GO" id="GO:0020037">
    <property type="term" value="F:heme binding"/>
    <property type="evidence" value="ECO:0007669"/>
    <property type="project" value="InterPro"/>
</dbReference>
<dbReference type="NCBIfam" id="TIGR01326">
    <property type="entry name" value="OAH_OAS_sulfhy"/>
    <property type="match status" value="1"/>
</dbReference>
<dbReference type="GO" id="GO:0006535">
    <property type="term" value="P:cysteine biosynthetic process from serine"/>
    <property type="evidence" value="ECO:0007669"/>
    <property type="project" value="TreeGrafter"/>
</dbReference>
<keyword evidence="7 13" id="KW-0479">Metal-binding</keyword>
<keyword evidence="6" id="KW-0808">Transferase</keyword>
<comment type="cofactor">
    <cofactor evidence="1">
        <name>pyridoxal 5'-phosphate</name>
        <dbReference type="ChEBI" id="CHEBI:597326"/>
    </cofactor>
</comment>
<dbReference type="GO" id="GO:0030170">
    <property type="term" value="F:pyridoxal phosphate binding"/>
    <property type="evidence" value="ECO:0007669"/>
    <property type="project" value="InterPro"/>
</dbReference>
<dbReference type="CDD" id="cd11041">
    <property type="entry name" value="CYP503A1-like"/>
    <property type="match status" value="1"/>
</dbReference>
<keyword evidence="13" id="KW-0349">Heme</keyword>
<dbReference type="SUPFAM" id="SSF48264">
    <property type="entry name" value="Cytochrome P450"/>
    <property type="match status" value="1"/>
</dbReference>
<evidence type="ECO:0000256" key="4">
    <source>
        <dbReference type="ARBA" id="ARBA00009077"/>
    </source>
</evidence>
<dbReference type="SUPFAM" id="SSF53383">
    <property type="entry name" value="PLP-dependent transferases"/>
    <property type="match status" value="1"/>
</dbReference>
<dbReference type="InterPro" id="IPR015421">
    <property type="entry name" value="PyrdxlP-dep_Trfase_major"/>
</dbReference>
<comment type="caution">
    <text evidence="14">The sequence shown here is derived from an EMBL/GenBank/DDBJ whole genome shotgun (WGS) entry which is preliminary data.</text>
</comment>
<dbReference type="GO" id="GO:0016705">
    <property type="term" value="F:oxidoreductase activity, acting on paired donors, with incorporation or reduction of molecular oxygen"/>
    <property type="evidence" value="ECO:0007669"/>
    <property type="project" value="InterPro"/>
</dbReference>
<dbReference type="InterPro" id="IPR015424">
    <property type="entry name" value="PyrdxlP-dep_Trfase"/>
</dbReference>
<accession>A0A428PV45</accession>
<dbReference type="PANTHER" id="PTHR43797">
    <property type="entry name" value="HOMOCYSTEINE/CYSTEINE SYNTHASE"/>
    <property type="match status" value="1"/>
</dbReference>
<dbReference type="InterPro" id="IPR015422">
    <property type="entry name" value="PyrdxlP-dep_Trfase_small"/>
</dbReference>
<dbReference type="PROSITE" id="PS00086">
    <property type="entry name" value="CYTOCHROME_P450"/>
    <property type="match status" value="1"/>
</dbReference>
<name>A0A428PV45_9HYPO</name>
<evidence type="ECO:0000256" key="12">
    <source>
        <dbReference type="ARBA" id="ARBA00083302"/>
    </source>
</evidence>
<gene>
    <name evidence="14" type="ORF">CEP51_014327</name>
</gene>
<evidence type="ECO:0000313" key="15">
    <source>
        <dbReference type="Proteomes" id="UP000287972"/>
    </source>
</evidence>
<sequence>MGIENDTQAAFDTLQLHAGQETDSAIKSRAVPIYQTVCFDFETSAHAARLFALDEEGYIGTRTGNPTIDVLERRIAALEGGVAAIAVASGQAAVFNTILSLTRTGENIVASANLYHGAYNQFSFLFPEFGVTAKLCPDQPKSIEAAIDEKTRAVYIETMGHPDFEMPDIEAISKVCRQARVPLIVENTFGAGGYFCQPIKFGADIVIHSASKWLGGHGTSVGGLIVDAGTFDWSDPKFPNFNQPCAGYHGLNFLEMYGKRAFSMRLRGQFLRDVGACISPFNAQQLLIGLETLSLRCERHARNARDIAQWLEQHESVTWVRYPGLKSHCSYSMAQKYLQRGYGAILMFGVRGGYEAGEQVVDNFKLIGNMASYGDAKTTALHPASTTHKPMLPEERAAVRVQEDAIRLSSTQIPIALSDQITSRKKRAEKYSFDSRNVLTQAYSKFKHQIFGIDTSEGTIVVLPAHFIDELKSNPALTFAATFDTLTLPDYTRIKPAPQEVLKLFLGKFNPSLGSFMPYMQRMFRDELLAAIPPSDDWKPVKIYQIIFRLVCKSAAMSLLGEAAAENDKWLQVEADYINTAIPYVQNLKKWPRALRPLVYRHVEGYETLKRQWSEGRAIIAEYLSKKKASNWKPLQDPPSLFDHVTAKYRDISIDDHLSLQITFFVAGVHTSAATATQAIFDAAVNGSCIDEIKEEVQAIHTSCGGVITRQHLGQLPKLDSFVKEVLRFSSPDLATFVRKSSKDIVLSSGFRIPSGTTLEVATGAIGMDREIYDDPAVFDGLRFWRMRQTESEAVKHQFTSVSPGDLDWGYGRHACPGRYMAEVTIKLLLVQILLHFEIKNPAGMNRHKNIEFDGQTMPNTEAEVLMKGIRT</sequence>
<dbReference type="Pfam" id="PF00067">
    <property type="entry name" value="p450"/>
    <property type="match status" value="1"/>
</dbReference>
<dbReference type="InterPro" id="IPR017972">
    <property type="entry name" value="Cyt_P450_CS"/>
</dbReference>
<evidence type="ECO:0000256" key="8">
    <source>
        <dbReference type="ARBA" id="ARBA00022898"/>
    </source>
</evidence>
<dbReference type="Pfam" id="PF01053">
    <property type="entry name" value="Cys_Met_Meta_PP"/>
    <property type="match status" value="1"/>
</dbReference>
<evidence type="ECO:0000256" key="7">
    <source>
        <dbReference type="ARBA" id="ARBA00022723"/>
    </source>
</evidence>
<feature type="binding site" description="axial binding residue" evidence="13">
    <location>
        <position position="816"/>
    </location>
    <ligand>
        <name>heme</name>
        <dbReference type="ChEBI" id="CHEBI:30413"/>
    </ligand>
    <ligandPart>
        <name>Fe</name>
        <dbReference type="ChEBI" id="CHEBI:18248"/>
    </ligandPart>
</feature>
<keyword evidence="9 13" id="KW-0408">Iron</keyword>
<organism evidence="14 15">
    <name type="scientific">Fusarium floridanum</name>
    <dbReference type="NCBI Taxonomy" id="1325733"/>
    <lineage>
        <taxon>Eukaryota</taxon>
        <taxon>Fungi</taxon>
        <taxon>Dikarya</taxon>
        <taxon>Ascomycota</taxon>
        <taxon>Pezizomycotina</taxon>
        <taxon>Sordariomycetes</taxon>
        <taxon>Hypocreomycetidae</taxon>
        <taxon>Hypocreales</taxon>
        <taxon>Nectriaceae</taxon>
        <taxon>Fusarium</taxon>
        <taxon>Fusarium solani species complex</taxon>
    </lineage>
</organism>
<evidence type="ECO:0000256" key="11">
    <source>
        <dbReference type="ARBA" id="ARBA00071517"/>
    </source>
</evidence>
<comment type="pathway">
    <text evidence="3">Mycotoxin biosynthesis.</text>
</comment>
<keyword evidence="10" id="KW-0560">Oxidoreductase</keyword>
<dbReference type="Gene3D" id="3.90.1150.10">
    <property type="entry name" value="Aspartate Aminotransferase, domain 1"/>
    <property type="match status" value="1"/>
</dbReference>
<dbReference type="GO" id="GO:0004124">
    <property type="term" value="F:cysteine synthase activity"/>
    <property type="evidence" value="ECO:0007669"/>
    <property type="project" value="TreeGrafter"/>
</dbReference>
<dbReference type="InterPro" id="IPR002403">
    <property type="entry name" value="Cyt_P450_E_grp-IV"/>
</dbReference>
<evidence type="ECO:0000256" key="3">
    <source>
        <dbReference type="ARBA" id="ARBA00004685"/>
    </source>
</evidence>
<dbReference type="InterPro" id="IPR036396">
    <property type="entry name" value="Cyt_P450_sf"/>
</dbReference>
<comment type="similarity">
    <text evidence="5">Belongs to the cytochrome P450 family.</text>
</comment>
<dbReference type="GO" id="GO:0019346">
    <property type="term" value="P:transsulfuration"/>
    <property type="evidence" value="ECO:0007669"/>
    <property type="project" value="InterPro"/>
</dbReference>
<protein>
    <recommendedName>
        <fullName evidence="11">Sulfhydrylase FUB7</fullName>
    </recommendedName>
    <alternativeName>
        <fullName evidence="12">Fusaric acid biosynthesis protein 7</fullName>
    </alternativeName>
</protein>
<comment type="cofactor">
    <cofactor evidence="2 13">
        <name>heme</name>
        <dbReference type="ChEBI" id="CHEBI:30413"/>
    </cofactor>
</comment>
<dbReference type="InterPro" id="IPR006235">
    <property type="entry name" value="OAc-hSer/O-AcSer_sulfhydrylase"/>
</dbReference>
<dbReference type="EMBL" id="NKCL01000659">
    <property type="protein sequence ID" value="RSL56893.1"/>
    <property type="molecule type" value="Genomic_DNA"/>
</dbReference>
<dbReference type="AlphaFoldDB" id="A0A428PV45"/>
<dbReference type="InterPro" id="IPR000277">
    <property type="entry name" value="Cys/Met-Metab_PyrdxlP-dep_enz"/>
</dbReference>
<evidence type="ECO:0000256" key="6">
    <source>
        <dbReference type="ARBA" id="ARBA00022679"/>
    </source>
</evidence>
<dbReference type="InterPro" id="IPR001128">
    <property type="entry name" value="Cyt_P450"/>
</dbReference>
<dbReference type="GO" id="GO:0071269">
    <property type="term" value="P:L-homocysteine biosynthetic process"/>
    <property type="evidence" value="ECO:0007669"/>
    <property type="project" value="TreeGrafter"/>
</dbReference>
<dbReference type="PRINTS" id="PR00465">
    <property type="entry name" value="EP450IV"/>
</dbReference>
<keyword evidence="8" id="KW-0663">Pyridoxal phosphate</keyword>
<dbReference type="GO" id="GO:0005506">
    <property type="term" value="F:iron ion binding"/>
    <property type="evidence" value="ECO:0007669"/>
    <property type="project" value="InterPro"/>
</dbReference>
<proteinExistence type="inferred from homology"/>
<evidence type="ECO:0000256" key="1">
    <source>
        <dbReference type="ARBA" id="ARBA00001933"/>
    </source>
</evidence>
<dbReference type="PANTHER" id="PTHR43797:SF2">
    <property type="entry name" value="HOMOCYSTEINE_CYSTEINE SYNTHASE"/>
    <property type="match status" value="1"/>
</dbReference>